<dbReference type="Pfam" id="PF07686">
    <property type="entry name" value="V-set"/>
    <property type="match status" value="1"/>
</dbReference>
<dbReference type="STRING" id="8030.ENSSSAP00000101381"/>
<reference evidence="5" key="1">
    <citation type="submission" date="2025-08" db="UniProtKB">
        <authorList>
            <consortium name="RefSeq"/>
        </authorList>
    </citation>
    <scope>IDENTIFICATION</scope>
</reference>
<accession>A0A1S3LMQ1</accession>
<dbReference type="RefSeq" id="XP_013991804.2">
    <property type="nucleotide sequence ID" value="XM_014136329.2"/>
</dbReference>
<evidence type="ECO:0000256" key="1">
    <source>
        <dbReference type="ARBA" id="ARBA00018734"/>
    </source>
</evidence>
<evidence type="ECO:0000313" key="4">
    <source>
        <dbReference type="Proteomes" id="UP001652741"/>
    </source>
</evidence>
<keyword evidence="2" id="KW-0472">Membrane</keyword>
<dbReference type="GO" id="GO:0016020">
    <property type="term" value="C:membrane"/>
    <property type="evidence" value="ECO:0007669"/>
    <property type="project" value="InterPro"/>
</dbReference>
<dbReference type="GeneID" id="106567254"/>
<dbReference type="AlphaFoldDB" id="A0A1S3LMQ1"/>
<protein>
    <recommendedName>
        <fullName evidence="1">Matrix remodeling-associated protein 8</fullName>
    </recommendedName>
</protein>
<dbReference type="Bgee" id="ENSSSAG00000074828">
    <property type="expression patterns" value="Expressed in notochord and 24 other cell types or tissues"/>
</dbReference>
<evidence type="ECO:0000259" key="3">
    <source>
        <dbReference type="PROSITE" id="PS50835"/>
    </source>
</evidence>
<keyword evidence="4" id="KW-1185">Reference proteome</keyword>
<feature type="domain" description="Ig-like" evidence="3">
    <location>
        <begin position="197"/>
        <end position="306"/>
    </location>
</feature>
<dbReference type="SMART" id="SM00406">
    <property type="entry name" value="IGv"/>
    <property type="match status" value="2"/>
</dbReference>
<dbReference type="PROSITE" id="PS50835">
    <property type="entry name" value="IG_LIKE"/>
    <property type="match status" value="2"/>
</dbReference>
<evidence type="ECO:0000313" key="5">
    <source>
        <dbReference type="RefSeq" id="XP_013991804.2"/>
    </source>
</evidence>
<dbReference type="PANTHER" id="PTHR44793">
    <property type="entry name" value="MATRIX REMODELING-ASSOCIATED PROTEIN 8"/>
    <property type="match status" value="1"/>
</dbReference>
<keyword evidence="2" id="KW-0812">Transmembrane</keyword>
<proteinExistence type="predicted"/>
<dbReference type="InterPro" id="IPR003599">
    <property type="entry name" value="Ig_sub"/>
</dbReference>
<sequence>MHTHHRVAAYRLLSRLSRRSWKRKKDMLLLFLISAVFFVPSAWGQSSSSLGVVVEARNITLPAGTQAVLPCNSPRMVWTRDRLKDRQRVVHWDLVRSIPEYSVERILDMSPGVKERVYNGFNKGRITIPKTAFTDGNFSLVINNVGAADRGVYSCNLHHHYCQLHQSIKIQLNTTKLARKEKRYWDGDKTVFVVLLGSSVVLPCVNRRPLWTEGQQEDQQQVAHWDWQPPGVRPDLADRLVDLYASGERRQYGPLFPMDKMSVSEDAFSVGDFSLTISNLQPIDKGLYSCHLHHHYCGLQERRIFRLMVGPPLPPPPLVLTAAPAVPHALPNDDPSHNVVELERPRVFNVILPEHRGHFFQQLGYILATFFLLAFIITTVIVLTRRRRERGLEYDLQRSKRRGHVTGHEDIALDATELKVCNQEHLNSDYKNNLLKERDMSKDRNKEIDGKLWK</sequence>
<evidence type="ECO:0000256" key="2">
    <source>
        <dbReference type="SAM" id="Phobius"/>
    </source>
</evidence>
<dbReference type="InterPro" id="IPR042472">
    <property type="entry name" value="MXRA8"/>
</dbReference>
<dbReference type="InterPro" id="IPR036179">
    <property type="entry name" value="Ig-like_dom_sf"/>
</dbReference>
<dbReference type="Proteomes" id="UP001652741">
    <property type="component" value="Chromosome ssa13"/>
</dbReference>
<dbReference type="SUPFAM" id="SSF48726">
    <property type="entry name" value="Immunoglobulin"/>
    <property type="match status" value="2"/>
</dbReference>
<dbReference type="GO" id="GO:0030154">
    <property type="term" value="P:cell differentiation"/>
    <property type="evidence" value="ECO:0007669"/>
    <property type="project" value="TreeGrafter"/>
</dbReference>
<keyword evidence="2" id="KW-1133">Transmembrane helix</keyword>
<dbReference type="InterPro" id="IPR013106">
    <property type="entry name" value="Ig_V-set"/>
</dbReference>
<dbReference type="PaxDb" id="8030-ENSSSAP00000101381"/>
<dbReference type="PANTHER" id="PTHR44793:SF2">
    <property type="entry name" value="MATRIX REMODELING-ASSOCIATED PROTEIN 8"/>
    <property type="match status" value="1"/>
</dbReference>
<dbReference type="KEGG" id="sasa:106567254"/>
<name>A0A1S3LMQ1_SALSA</name>
<dbReference type="InterPro" id="IPR007110">
    <property type="entry name" value="Ig-like_dom"/>
</dbReference>
<feature type="domain" description="Ig-like" evidence="3">
    <location>
        <begin position="40"/>
        <end position="171"/>
    </location>
</feature>
<dbReference type="GO" id="GO:0007155">
    <property type="term" value="P:cell adhesion"/>
    <property type="evidence" value="ECO:0007669"/>
    <property type="project" value="InterPro"/>
</dbReference>
<feature type="transmembrane region" description="Helical" evidence="2">
    <location>
        <begin position="363"/>
        <end position="383"/>
    </location>
</feature>
<dbReference type="GO" id="GO:0009986">
    <property type="term" value="C:cell surface"/>
    <property type="evidence" value="ECO:0007669"/>
    <property type="project" value="TreeGrafter"/>
</dbReference>
<dbReference type="SMART" id="SM00409">
    <property type="entry name" value="IG"/>
    <property type="match status" value="2"/>
</dbReference>
<dbReference type="Gene3D" id="2.60.40.10">
    <property type="entry name" value="Immunoglobulins"/>
    <property type="match status" value="2"/>
</dbReference>
<dbReference type="InterPro" id="IPR013783">
    <property type="entry name" value="Ig-like_fold"/>
</dbReference>
<gene>
    <name evidence="5" type="primary">LOC106567254</name>
</gene>
<organism evidence="4 5">
    <name type="scientific">Salmo salar</name>
    <name type="common">Atlantic salmon</name>
    <dbReference type="NCBI Taxonomy" id="8030"/>
    <lineage>
        <taxon>Eukaryota</taxon>
        <taxon>Metazoa</taxon>
        <taxon>Chordata</taxon>
        <taxon>Craniata</taxon>
        <taxon>Vertebrata</taxon>
        <taxon>Euteleostomi</taxon>
        <taxon>Actinopterygii</taxon>
        <taxon>Neopterygii</taxon>
        <taxon>Teleostei</taxon>
        <taxon>Protacanthopterygii</taxon>
        <taxon>Salmoniformes</taxon>
        <taxon>Salmonidae</taxon>
        <taxon>Salmoninae</taxon>
        <taxon>Salmo</taxon>
    </lineage>
</organism>